<keyword evidence="1" id="KW-0805">Transcription regulation</keyword>
<dbReference type="RefSeq" id="WP_242665589.1">
    <property type="nucleotide sequence ID" value="NZ_FWFY01000008.1"/>
</dbReference>
<dbReference type="PANTHER" id="PTHR44688">
    <property type="entry name" value="DNA-BINDING TRANSCRIPTIONAL ACTIVATOR DEVR_DOSR"/>
    <property type="match status" value="1"/>
</dbReference>
<keyword evidence="8" id="KW-1185">Reference proteome</keyword>
<dbReference type="SUPFAM" id="SSF75516">
    <property type="entry name" value="Pheromone-binding domain of LuxR-like quorum-sensing transcription factors"/>
    <property type="match status" value="1"/>
</dbReference>
<dbReference type="Proteomes" id="UP000240624">
    <property type="component" value="Unassembled WGS sequence"/>
</dbReference>
<dbReference type="InterPro" id="IPR005143">
    <property type="entry name" value="TF_LuxR_autoind-bd_dom"/>
</dbReference>
<dbReference type="AlphaFoldDB" id="A0A1X6ZP73"/>
<dbReference type="PROSITE" id="PS50043">
    <property type="entry name" value="HTH_LUXR_2"/>
    <property type="match status" value="1"/>
</dbReference>
<evidence type="ECO:0000256" key="1">
    <source>
        <dbReference type="ARBA" id="ARBA00023015"/>
    </source>
</evidence>
<feature type="domain" description="HTH luxR-type" evidence="4">
    <location>
        <begin position="133"/>
        <end position="198"/>
    </location>
</feature>
<dbReference type="Gene3D" id="1.10.10.10">
    <property type="entry name" value="Winged helix-like DNA-binding domain superfamily/Winged helix DNA-binding domain"/>
    <property type="match status" value="1"/>
</dbReference>
<dbReference type="PANTHER" id="PTHR44688:SF16">
    <property type="entry name" value="DNA-BINDING TRANSCRIPTIONAL ACTIVATOR DEVR_DOSR"/>
    <property type="match status" value="1"/>
</dbReference>
<gene>
    <name evidence="5" type="ORF">CLV79_107118</name>
    <name evidence="6" type="ORF">LOS8367_02622</name>
</gene>
<evidence type="ECO:0000313" key="6">
    <source>
        <dbReference type="EMBL" id="SLN55474.1"/>
    </source>
</evidence>
<evidence type="ECO:0000256" key="3">
    <source>
        <dbReference type="ARBA" id="ARBA00023163"/>
    </source>
</evidence>
<accession>A0A1X6ZP73</accession>
<dbReference type="InterPro" id="IPR016032">
    <property type="entry name" value="Sig_transdc_resp-reg_C-effctor"/>
</dbReference>
<reference evidence="6 7" key="1">
    <citation type="submission" date="2017-03" db="EMBL/GenBank/DDBJ databases">
        <authorList>
            <person name="Afonso C.L."/>
            <person name="Miller P.J."/>
            <person name="Scott M.A."/>
            <person name="Spackman E."/>
            <person name="Goraichik I."/>
            <person name="Dimitrov K.M."/>
            <person name="Suarez D.L."/>
            <person name="Swayne D.E."/>
        </authorList>
    </citation>
    <scope>NUCLEOTIDE SEQUENCE [LARGE SCALE GENOMIC DNA]</scope>
    <source>
        <strain evidence="6 7">CECT 8367</strain>
    </source>
</reference>
<reference evidence="5 8" key="2">
    <citation type="submission" date="2018-03" db="EMBL/GenBank/DDBJ databases">
        <title>Genomic Encyclopedia of Archaeal and Bacterial Type Strains, Phase II (KMG-II): from individual species to whole genera.</title>
        <authorList>
            <person name="Goeker M."/>
        </authorList>
    </citation>
    <scope>NUCLEOTIDE SEQUENCE [LARGE SCALE GENOMIC DNA]</scope>
    <source>
        <strain evidence="5 8">DSM 29956</strain>
    </source>
</reference>
<evidence type="ECO:0000313" key="7">
    <source>
        <dbReference type="Proteomes" id="UP000193495"/>
    </source>
</evidence>
<name>A0A1X6ZP73_9RHOB</name>
<dbReference type="InterPro" id="IPR036693">
    <property type="entry name" value="TF_LuxR_autoind-bd_dom_sf"/>
</dbReference>
<dbReference type="Gene3D" id="3.30.450.80">
    <property type="entry name" value="Transcription factor LuxR-like, autoinducer-binding domain"/>
    <property type="match status" value="1"/>
</dbReference>
<dbReference type="GO" id="GO:0003677">
    <property type="term" value="F:DNA binding"/>
    <property type="evidence" value="ECO:0007669"/>
    <property type="project" value="UniProtKB-KW"/>
</dbReference>
<dbReference type="Pfam" id="PF00196">
    <property type="entry name" value="GerE"/>
    <property type="match status" value="1"/>
</dbReference>
<dbReference type="Proteomes" id="UP000193495">
    <property type="component" value="Unassembled WGS sequence"/>
</dbReference>
<proteinExistence type="predicted"/>
<sequence>MISKDASEEFARLAPNGFYVALRVRFAFPATELNALPREWVDLYSRRRFLFDDPALRWSCDHVGAVRWSALAETDPLEIVRQSRAFGLRYGAVVAFSESDGLRSYGLFYRPDREYGDAELADLAERVAALHVGPGRAGTLTRAELAVLEAVRDGTKLKEIAHAFGVSEGAIKQRLRNARDKLGAANGTQAAVMASRLGLI</sequence>
<protein>
    <submittedName>
        <fullName evidence="6">DNA-binding transcriptional activator SdiA</fullName>
    </submittedName>
    <submittedName>
        <fullName evidence="5">LuxR family transcriptional regulator</fullName>
    </submittedName>
</protein>
<evidence type="ECO:0000313" key="8">
    <source>
        <dbReference type="Proteomes" id="UP000240624"/>
    </source>
</evidence>
<dbReference type="EMBL" id="FWFY01000008">
    <property type="protein sequence ID" value="SLN55474.1"/>
    <property type="molecule type" value="Genomic_DNA"/>
</dbReference>
<dbReference type="EMBL" id="PYGB01000007">
    <property type="protein sequence ID" value="PSK85888.1"/>
    <property type="molecule type" value="Genomic_DNA"/>
</dbReference>
<evidence type="ECO:0000256" key="2">
    <source>
        <dbReference type="ARBA" id="ARBA00023125"/>
    </source>
</evidence>
<dbReference type="Pfam" id="PF03472">
    <property type="entry name" value="Autoind_bind"/>
    <property type="match status" value="1"/>
</dbReference>
<dbReference type="SUPFAM" id="SSF46894">
    <property type="entry name" value="C-terminal effector domain of the bipartite response regulators"/>
    <property type="match status" value="1"/>
</dbReference>
<evidence type="ECO:0000313" key="5">
    <source>
        <dbReference type="EMBL" id="PSK85888.1"/>
    </source>
</evidence>
<dbReference type="CDD" id="cd06170">
    <property type="entry name" value="LuxR_C_like"/>
    <property type="match status" value="1"/>
</dbReference>
<dbReference type="GO" id="GO:0006355">
    <property type="term" value="P:regulation of DNA-templated transcription"/>
    <property type="evidence" value="ECO:0007669"/>
    <property type="project" value="InterPro"/>
</dbReference>
<keyword evidence="3" id="KW-0804">Transcription</keyword>
<dbReference type="InterPro" id="IPR036388">
    <property type="entry name" value="WH-like_DNA-bd_sf"/>
</dbReference>
<keyword evidence="2 6" id="KW-0238">DNA-binding</keyword>
<evidence type="ECO:0000259" key="4">
    <source>
        <dbReference type="PROSITE" id="PS50043"/>
    </source>
</evidence>
<dbReference type="SMART" id="SM00421">
    <property type="entry name" value="HTH_LUXR"/>
    <property type="match status" value="1"/>
</dbReference>
<organism evidence="6 7">
    <name type="scientific">Limimaricola soesokkakensis</name>
    <dbReference type="NCBI Taxonomy" id="1343159"/>
    <lineage>
        <taxon>Bacteria</taxon>
        <taxon>Pseudomonadati</taxon>
        <taxon>Pseudomonadota</taxon>
        <taxon>Alphaproteobacteria</taxon>
        <taxon>Rhodobacterales</taxon>
        <taxon>Paracoccaceae</taxon>
        <taxon>Limimaricola</taxon>
    </lineage>
</organism>
<dbReference type="InterPro" id="IPR000792">
    <property type="entry name" value="Tscrpt_reg_LuxR_C"/>
</dbReference>